<organism evidence="4 5">
    <name type="scientific">Clostridium gasigenes</name>
    <dbReference type="NCBI Taxonomy" id="94869"/>
    <lineage>
        <taxon>Bacteria</taxon>
        <taxon>Bacillati</taxon>
        <taxon>Bacillota</taxon>
        <taxon>Clostridia</taxon>
        <taxon>Eubacteriales</taxon>
        <taxon>Clostridiaceae</taxon>
        <taxon>Clostridium</taxon>
    </lineage>
</organism>
<evidence type="ECO:0000256" key="1">
    <source>
        <dbReference type="ARBA" id="ARBA00022603"/>
    </source>
</evidence>
<keyword evidence="1 4" id="KW-0489">Methyltransferase</keyword>
<dbReference type="GO" id="GO:0003723">
    <property type="term" value="F:RNA binding"/>
    <property type="evidence" value="ECO:0007669"/>
    <property type="project" value="InterPro"/>
</dbReference>
<accession>A0A7X0VT21</accession>
<dbReference type="Gene3D" id="3.40.50.150">
    <property type="entry name" value="Vaccinia Virus protein VP39"/>
    <property type="match status" value="1"/>
</dbReference>
<dbReference type="PANTHER" id="PTHR47313:SF1">
    <property type="entry name" value="RIBOSOMAL RNA LARGE SUBUNIT METHYLTRANSFERASE K_L"/>
    <property type="match status" value="1"/>
</dbReference>
<evidence type="ECO:0000259" key="3">
    <source>
        <dbReference type="SMART" id="SM00981"/>
    </source>
</evidence>
<dbReference type="Pfam" id="PF22020">
    <property type="entry name" value="RlmL_1st"/>
    <property type="match status" value="1"/>
</dbReference>
<dbReference type="SUPFAM" id="SSF53335">
    <property type="entry name" value="S-adenosyl-L-methionine-dependent methyltransferases"/>
    <property type="match status" value="1"/>
</dbReference>
<dbReference type="CDD" id="cd11715">
    <property type="entry name" value="THUMP_AdoMetMT"/>
    <property type="match status" value="1"/>
</dbReference>
<dbReference type="Proteomes" id="UP000585258">
    <property type="component" value="Unassembled WGS sequence"/>
</dbReference>
<dbReference type="InterPro" id="IPR053943">
    <property type="entry name" value="RlmKL-like_Mtase_CS"/>
</dbReference>
<evidence type="ECO:0000256" key="2">
    <source>
        <dbReference type="ARBA" id="ARBA00022679"/>
    </source>
</evidence>
<dbReference type="GO" id="GO:0070043">
    <property type="term" value="F:rRNA (guanine-N7-)-methyltransferase activity"/>
    <property type="evidence" value="ECO:0007669"/>
    <property type="project" value="TreeGrafter"/>
</dbReference>
<name>A0A7X0VT21_9CLOT</name>
<dbReference type="InterPro" id="IPR029063">
    <property type="entry name" value="SAM-dependent_MTases_sf"/>
</dbReference>
<dbReference type="InterPro" id="IPR002052">
    <property type="entry name" value="DNA_methylase_N6_adenine_CS"/>
</dbReference>
<dbReference type="InterPro" id="IPR054170">
    <property type="entry name" value="RlmL_1st"/>
</dbReference>
<reference evidence="4 5" key="1">
    <citation type="submission" date="2020-08" db="EMBL/GenBank/DDBJ databases">
        <title>Clostridia isolated from Swiss meat.</title>
        <authorList>
            <person name="Wambui J."/>
            <person name="Stevens M.J.A."/>
            <person name="Stephan R."/>
        </authorList>
    </citation>
    <scope>NUCLEOTIDE SEQUENCE [LARGE SCALE GENOMIC DNA]</scope>
    <source>
        <strain evidence="4 5">CM001</strain>
    </source>
</reference>
<dbReference type="Pfam" id="PF01170">
    <property type="entry name" value="UPF0020"/>
    <property type="match status" value="1"/>
</dbReference>
<dbReference type="AlphaFoldDB" id="A0A7X0VT21"/>
<dbReference type="Pfam" id="PF02926">
    <property type="entry name" value="THUMP"/>
    <property type="match status" value="1"/>
</dbReference>
<dbReference type="InterPro" id="IPR000241">
    <property type="entry name" value="RlmKL-like_Mtase"/>
</dbReference>
<dbReference type="PRINTS" id="PR00507">
    <property type="entry name" value="N12N6MTFRASE"/>
</dbReference>
<dbReference type="PROSITE" id="PS01261">
    <property type="entry name" value="UPF0020"/>
    <property type="match status" value="1"/>
</dbReference>
<dbReference type="SMART" id="SM00981">
    <property type="entry name" value="THUMP"/>
    <property type="match status" value="1"/>
</dbReference>
<dbReference type="PROSITE" id="PS00092">
    <property type="entry name" value="N6_MTASE"/>
    <property type="match status" value="1"/>
</dbReference>
<gene>
    <name evidence="4" type="ORF">H7E68_16595</name>
</gene>
<dbReference type="Gene3D" id="3.30.2130.30">
    <property type="match status" value="1"/>
</dbReference>
<feature type="domain" description="THUMP" evidence="3">
    <location>
        <begin position="57"/>
        <end position="154"/>
    </location>
</feature>
<dbReference type="RefSeq" id="WP_185165374.1">
    <property type="nucleotide sequence ID" value="NZ_JACKWY010000013.1"/>
</dbReference>
<keyword evidence="2 4" id="KW-0808">Transferase</keyword>
<dbReference type="GO" id="GO:0008990">
    <property type="term" value="F:rRNA (guanine-N2-)-methyltransferase activity"/>
    <property type="evidence" value="ECO:0007669"/>
    <property type="project" value="TreeGrafter"/>
</dbReference>
<evidence type="ECO:0000313" key="5">
    <source>
        <dbReference type="Proteomes" id="UP000585258"/>
    </source>
</evidence>
<sequence>MEYNLIATTTFGLEAITAKELKALGYENLQTENGKVYFSGDEMDIAIANIHVRTSDRILIKMAQFEARSFEELFQGTKKVNWGGLIPKDGVMHVVGKSIKSTLHSVPDCQSIVKKAIVDSMTNSYGIERFEESGPVYKIEVAILKDVVTLSIDTSGPGLHKRGYREVAGAAPLKETLAAAMVLISRWKESFTLIDPFCGSGTILIEAAMIMQNIAPGLCRSFVCETWPTMGKEMFEQVRDGAEKAIKKKDIKLIGYDNDENVLRVARNNAMKAGVANYIDFHKRDFEKFSSNDKYSFIITNPPYGERLGEKSEIEELYRIFGIYKNKLDNWDFNILTSHESFENIFGVKSSKNRKLYNGTIKCYYYQYFDNKLIKNNGDMVINNI</sequence>
<protein>
    <submittedName>
        <fullName evidence="4">Class I SAM-dependent RNA methyltransferase</fullName>
    </submittedName>
</protein>
<proteinExistence type="predicted"/>
<evidence type="ECO:0000313" key="4">
    <source>
        <dbReference type="EMBL" id="MBB6716325.1"/>
    </source>
</evidence>
<dbReference type="PANTHER" id="PTHR47313">
    <property type="entry name" value="RIBOSOMAL RNA LARGE SUBUNIT METHYLTRANSFERASE K/L"/>
    <property type="match status" value="1"/>
</dbReference>
<dbReference type="InterPro" id="IPR004114">
    <property type="entry name" value="THUMP_dom"/>
</dbReference>
<comment type="caution">
    <text evidence="4">The sequence shown here is derived from an EMBL/GenBank/DDBJ whole genome shotgun (WGS) entry which is preliminary data.</text>
</comment>
<dbReference type="EMBL" id="JACKWY010000013">
    <property type="protein sequence ID" value="MBB6716325.1"/>
    <property type="molecule type" value="Genomic_DNA"/>
</dbReference>